<organism evidence="3">
    <name type="scientific">Melampsora larici-populina (strain 98AG31 / pathotype 3-4-7)</name>
    <name type="common">Poplar leaf rust fungus</name>
    <dbReference type="NCBI Taxonomy" id="747676"/>
    <lineage>
        <taxon>Eukaryota</taxon>
        <taxon>Fungi</taxon>
        <taxon>Dikarya</taxon>
        <taxon>Basidiomycota</taxon>
        <taxon>Pucciniomycotina</taxon>
        <taxon>Pucciniomycetes</taxon>
        <taxon>Pucciniales</taxon>
        <taxon>Melampsoraceae</taxon>
        <taxon>Melampsora</taxon>
    </lineage>
</organism>
<dbReference type="Proteomes" id="UP000001072">
    <property type="component" value="Unassembled WGS sequence"/>
</dbReference>
<dbReference type="InParanoid" id="F4S7A2"/>
<evidence type="ECO:0000313" key="2">
    <source>
        <dbReference type="EMBL" id="EGF99511.1"/>
    </source>
</evidence>
<dbReference type="EMBL" id="GL883158">
    <property type="protein sequence ID" value="EGF99511.1"/>
    <property type="molecule type" value="Genomic_DNA"/>
</dbReference>
<evidence type="ECO:0000313" key="3">
    <source>
        <dbReference type="Proteomes" id="UP000001072"/>
    </source>
</evidence>
<dbReference type="KEGG" id="mlr:MELLADRAFT_112691"/>
<dbReference type="RefSeq" id="XP_007417280.1">
    <property type="nucleotide sequence ID" value="XM_007417218.1"/>
</dbReference>
<keyword evidence="3" id="KW-1185">Reference proteome</keyword>
<protein>
    <submittedName>
        <fullName evidence="2">Uncharacterized protein</fullName>
    </submittedName>
</protein>
<sequence length="224" mass="25467">MNLKLDKEISRRVNQTSDNSSFLQLTHRKWVDNLRLAALNSNLIQFNLLNQEYEKWCIKYDTDQWEIELHDLDFSANSSNQSVGTLSGAMRNVRGGYKGNFFDPNYQRNRQNNQHMSNNQNYFANSNFNNQHRNMNNHPYHNYHGERGNYAGGRGNHFNNFNGNGSGRGGFMNQNGNFANQGGSFSNQNNERPVIGYGSFNKNMAVRSNSQNKPSGPPAASGSK</sequence>
<proteinExistence type="predicted"/>
<gene>
    <name evidence="2" type="ORF">MELLADRAFT_112691</name>
</gene>
<name>F4S7A2_MELLP</name>
<accession>F4S7A2</accession>
<dbReference type="VEuPathDB" id="FungiDB:MELLADRAFT_112691"/>
<dbReference type="HOGENOM" id="CLU_1235276_0_0_1"/>
<evidence type="ECO:0000256" key="1">
    <source>
        <dbReference type="SAM" id="MobiDB-lite"/>
    </source>
</evidence>
<feature type="region of interest" description="Disordered" evidence="1">
    <location>
        <begin position="205"/>
        <end position="224"/>
    </location>
</feature>
<dbReference type="AlphaFoldDB" id="F4S7A2"/>
<reference evidence="3" key="1">
    <citation type="journal article" date="2011" name="Proc. Natl. Acad. Sci. U.S.A.">
        <title>Obligate biotrophy features unraveled by the genomic analysis of rust fungi.</title>
        <authorList>
            <person name="Duplessis S."/>
            <person name="Cuomo C.A."/>
            <person name="Lin Y.-C."/>
            <person name="Aerts A."/>
            <person name="Tisserant E."/>
            <person name="Veneault-Fourrey C."/>
            <person name="Joly D.L."/>
            <person name="Hacquard S."/>
            <person name="Amselem J."/>
            <person name="Cantarel B.L."/>
            <person name="Chiu R."/>
            <person name="Coutinho P.M."/>
            <person name="Feau N."/>
            <person name="Field M."/>
            <person name="Frey P."/>
            <person name="Gelhaye E."/>
            <person name="Goldberg J."/>
            <person name="Grabherr M.G."/>
            <person name="Kodira C.D."/>
            <person name="Kohler A."/>
            <person name="Kuees U."/>
            <person name="Lindquist E.A."/>
            <person name="Lucas S.M."/>
            <person name="Mago R."/>
            <person name="Mauceli E."/>
            <person name="Morin E."/>
            <person name="Murat C."/>
            <person name="Pangilinan J.L."/>
            <person name="Park R."/>
            <person name="Pearson M."/>
            <person name="Quesneville H."/>
            <person name="Rouhier N."/>
            <person name="Sakthikumar S."/>
            <person name="Salamov A.A."/>
            <person name="Schmutz J."/>
            <person name="Selles B."/>
            <person name="Shapiro H."/>
            <person name="Tanguay P."/>
            <person name="Tuskan G.A."/>
            <person name="Henrissat B."/>
            <person name="Van de Peer Y."/>
            <person name="Rouze P."/>
            <person name="Ellis J.G."/>
            <person name="Dodds P.N."/>
            <person name="Schein J.E."/>
            <person name="Zhong S."/>
            <person name="Hamelin R.C."/>
            <person name="Grigoriev I.V."/>
            <person name="Szabo L.J."/>
            <person name="Martin F."/>
        </authorList>
    </citation>
    <scope>NUCLEOTIDE SEQUENCE [LARGE SCALE GENOMIC DNA]</scope>
    <source>
        <strain evidence="3">98AG31 / pathotype 3-4-7</strain>
    </source>
</reference>
<dbReference type="GeneID" id="18924760"/>
<feature type="compositionally biased region" description="Polar residues" evidence="1">
    <location>
        <begin position="205"/>
        <end position="214"/>
    </location>
</feature>